<evidence type="ECO:0000313" key="1">
    <source>
        <dbReference type="EMBL" id="GEP71524.1"/>
    </source>
</evidence>
<accession>A0A512PK02</accession>
<gene>
    <name evidence="1" type="ORF">LRA02_03920</name>
</gene>
<name>A0A512PK02_9LACO</name>
<dbReference type="AlphaFoldDB" id="A0A512PK02"/>
<sequence length="109" mass="12786">MASNSDTLYHVLSYIKAHPDKVIVEPGQYDNAIVMYLDDDVKLGNPEIYFPSHKLMVNRMAPEFMSMNNELLDYFHDQTRVKDSSYHELWITTSHLAKRNKFLVDLSFE</sequence>
<organism evidence="1 2">
    <name type="scientific">Lentilactobacillus rapi</name>
    <dbReference type="NCBI Taxonomy" id="481723"/>
    <lineage>
        <taxon>Bacteria</taxon>
        <taxon>Bacillati</taxon>
        <taxon>Bacillota</taxon>
        <taxon>Bacilli</taxon>
        <taxon>Lactobacillales</taxon>
        <taxon>Lactobacillaceae</taxon>
        <taxon>Lentilactobacillus</taxon>
    </lineage>
</organism>
<proteinExistence type="predicted"/>
<comment type="caution">
    <text evidence="1">The sequence shown here is derived from an EMBL/GenBank/DDBJ whole genome shotgun (WGS) entry which is preliminary data.</text>
</comment>
<dbReference type="RefSeq" id="WP_054746521.1">
    <property type="nucleotide sequence ID" value="NZ_BKAM01000001.1"/>
</dbReference>
<reference evidence="1 2" key="1">
    <citation type="submission" date="2019-07" db="EMBL/GenBank/DDBJ databases">
        <title>Whole genome shotgun sequence of Lactobacillus rapi NBRC 109618.</title>
        <authorList>
            <person name="Hosoyama A."/>
            <person name="Uohara A."/>
            <person name="Ohji S."/>
            <person name="Ichikawa N."/>
        </authorList>
    </citation>
    <scope>NUCLEOTIDE SEQUENCE [LARGE SCALE GENOMIC DNA]</scope>
    <source>
        <strain evidence="1 2">NBRC 109618</strain>
    </source>
</reference>
<dbReference type="OrthoDB" id="2248079at2"/>
<dbReference type="Proteomes" id="UP000321569">
    <property type="component" value="Unassembled WGS sequence"/>
</dbReference>
<protein>
    <submittedName>
        <fullName evidence="1">Uncharacterized protein</fullName>
    </submittedName>
</protein>
<dbReference type="STRING" id="1423795.FD12_GL000594"/>
<dbReference type="EMBL" id="BKAM01000001">
    <property type="protein sequence ID" value="GEP71524.1"/>
    <property type="molecule type" value="Genomic_DNA"/>
</dbReference>
<evidence type="ECO:0000313" key="2">
    <source>
        <dbReference type="Proteomes" id="UP000321569"/>
    </source>
</evidence>